<keyword evidence="6" id="KW-0328">Glycosyltransferase</keyword>
<keyword evidence="15" id="KW-0961">Cell wall biogenesis/degradation</keyword>
<keyword evidence="9" id="KW-0378">Hydrolase</keyword>
<dbReference type="SUPFAM" id="SSF56601">
    <property type="entry name" value="beta-lactamase/transpeptidase-like"/>
    <property type="match status" value="1"/>
</dbReference>
<evidence type="ECO:0000256" key="6">
    <source>
        <dbReference type="ARBA" id="ARBA00022676"/>
    </source>
</evidence>
<evidence type="ECO:0000256" key="18">
    <source>
        <dbReference type="SAM" id="MobiDB-lite"/>
    </source>
</evidence>
<evidence type="ECO:0000256" key="5">
    <source>
        <dbReference type="ARBA" id="ARBA00022670"/>
    </source>
</evidence>
<comment type="catalytic activity">
    <reaction evidence="16">
        <text>Preferential cleavage: (Ac)2-L-Lys-D-Ala-|-D-Ala. Also transpeptidation of peptidyl-alanyl moieties that are N-acyl substituents of D-alanine.</text>
        <dbReference type="EC" id="3.4.16.4"/>
    </reaction>
</comment>
<keyword evidence="3" id="KW-1003">Cell membrane</keyword>
<feature type="transmembrane region" description="Helical" evidence="19">
    <location>
        <begin position="34"/>
        <end position="58"/>
    </location>
</feature>
<dbReference type="InterPro" id="IPR013783">
    <property type="entry name" value="Ig-like_fold"/>
</dbReference>
<keyword evidence="7" id="KW-0808">Transferase</keyword>
<proteinExistence type="inferred from homology"/>
<evidence type="ECO:0000256" key="9">
    <source>
        <dbReference type="ARBA" id="ARBA00022801"/>
    </source>
</evidence>
<keyword evidence="12 19" id="KW-1133">Transmembrane helix</keyword>
<dbReference type="GO" id="GO:0008658">
    <property type="term" value="F:penicillin binding"/>
    <property type="evidence" value="ECO:0007669"/>
    <property type="project" value="InterPro"/>
</dbReference>
<dbReference type="InterPro" id="IPR036950">
    <property type="entry name" value="PBP_transglycosylase"/>
</dbReference>
<keyword evidence="13 19" id="KW-0472">Membrane</keyword>
<comment type="catalytic activity">
    <reaction evidence="17">
        <text>[GlcNAc-(1-&gt;4)-Mur2Ac(oyl-L-Ala-gamma-D-Glu-L-Lys-D-Ala-D-Ala)](n)-di-trans,octa-cis-undecaprenyl diphosphate + beta-D-GlcNAc-(1-&gt;4)-Mur2Ac(oyl-L-Ala-gamma-D-Glu-L-Lys-D-Ala-D-Ala)-di-trans,octa-cis-undecaprenyl diphosphate = [GlcNAc-(1-&gt;4)-Mur2Ac(oyl-L-Ala-gamma-D-Glu-L-Lys-D-Ala-D-Ala)](n+1)-di-trans,octa-cis-undecaprenyl diphosphate + di-trans,octa-cis-undecaprenyl diphosphate + H(+)</text>
        <dbReference type="Rhea" id="RHEA:23708"/>
        <dbReference type="Rhea" id="RHEA-COMP:9602"/>
        <dbReference type="Rhea" id="RHEA-COMP:9603"/>
        <dbReference type="ChEBI" id="CHEBI:15378"/>
        <dbReference type="ChEBI" id="CHEBI:58405"/>
        <dbReference type="ChEBI" id="CHEBI:60033"/>
        <dbReference type="ChEBI" id="CHEBI:78435"/>
        <dbReference type="EC" id="2.4.99.28"/>
    </reaction>
</comment>
<keyword evidence="10" id="KW-0133">Cell shape</keyword>
<keyword evidence="11" id="KW-0573">Peptidoglycan synthesis</keyword>
<dbReference type="Pfam" id="PF00912">
    <property type="entry name" value="Transgly"/>
    <property type="match status" value="1"/>
</dbReference>
<dbReference type="InterPro" id="IPR023346">
    <property type="entry name" value="Lysozyme-like_dom_sf"/>
</dbReference>
<keyword evidence="8 19" id="KW-0812">Transmembrane</keyword>
<evidence type="ECO:0000313" key="22">
    <source>
        <dbReference type="Proteomes" id="UP000450917"/>
    </source>
</evidence>
<dbReference type="GO" id="GO:0006508">
    <property type="term" value="P:proteolysis"/>
    <property type="evidence" value="ECO:0007669"/>
    <property type="project" value="UniProtKB-KW"/>
</dbReference>
<keyword evidence="4" id="KW-0121">Carboxypeptidase</keyword>
<evidence type="ECO:0000256" key="1">
    <source>
        <dbReference type="ARBA" id="ARBA00007090"/>
    </source>
</evidence>
<dbReference type="RefSeq" id="WP_155615751.1">
    <property type="nucleotide sequence ID" value="NZ_WNZX01000034.1"/>
</dbReference>
<dbReference type="GO" id="GO:0009252">
    <property type="term" value="P:peptidoglycan biosynthetic process"/>
    <property type="evidence" value="ECO:0007669"/>
    <property type="project" value="UniProtKB-KW"/>
</dbReference>
<comment type="caution">
    <text evidence="21">The sequence shown here is derived from an EMBL/GenBank/DDBJ whole genome shotgun (WGS) entry which is preliminary data.</text>
</comment>
<dbReference type="InterPro" id="IPR001264">
    <property type="entry name" value="Glyco_trans_51"/>
</dbReference>
<evidence type="ECO:0000256" key="16">
    <source>
        <dbReference type="ARBA" id="ARBA00034000"/>
    </source>
</evidence>
<dbReference type="PROSITE" id="PS50853">
    <property type="entry name" value="FN3"/>
    <property type="match status" value="1"/>
</dbReference>
<evidence type="ECO:0000259" key="20">
    <source>
        <dbReference type="PROSITE" id="PS50853"/>
    </source>
</evidence>
<dbReference type="NCBIfam" id="TIGR02074">
    <property type="entry name" value="PBP_1a_fam"/>
    <property type="match status" value="1"/>
</dbReference>
<evidence type="ECO:0000256" key="14">
    <source>
        <dbReference type="ARBA" id="ARBA00023268"/>
    </source>
</evidence>
<protein>
    <submittedName>
        <fullName evidence="21">PBP1A family penicillin-binding protein</fullName>
    </submittedName>
</protein>
<keyword evidence="14" id="KW-0511">Multifunctional enzyme</keyword>
<dbReference type="InterPro" id="IPR003961">
    <property type="entry name" value="FN3_dom"/>
</dbReference>
<evidence type="ECO:0000256" key="2">
    <source>
        <dbReference type="ARBA" id="ARBA00007739"/>
    </source>
</evidence>
<evidence type="ECO:0000256" key="12">
    <source>
        <dbReference type="ARBA" id="ARBA00022989"/>
    </source>
</evidence>
<evidence type="ECO:0000256" key="17">
    <source>
        <dbReference type="ARBA" id="ARBA00049902"/>
    </source>
</evidence>
<dbReference type="InterPro" id="IPR001460">
    <property type="entry name" value="PCN-bd_Tpept"/>
</dbReference>
<keyword evidence="5" id="KW-0645">Protease</keyword>
<feature type="compositionally biased region" description="Gly residues" evidence="18">
    <location>
        <begin position="773"/>
        <end position="855"/>
    </location>
</feature>
<feature type="compositionally biased region" description="Polar residues" evidence="18">
    <location>
        <begin position="744"/>
        <end position="756"/>
    </location>
</feature>
<dbReference type="GO" id="GO:0071555">
    <property type="term" value="P:cell wall organization"/>
    <property type="evidence" value="ECO:0007669"/>
    <property type="project" value="UniProtKB-KW"/>
</dbReference>
<evidence type="ECO:0000256" key="11">
    <source>
        <dbReference type="ARBA" id="ARBA00022984"/>
    </source>
</evidence>
<comment type="similarity">
    <text evidence="2">In the N-terminal section; belongs to the glycosyltransferase 51 family.</text>
</comment>
<dbReference type="Gene3D" id="3.40.710.10">
    <property type="entry name" value="DD-peptidase/beta-lactamase superfamily"/>
    <property type="match status" value="1"/>
</dbReference>
<evidence type="ECO:0000256" key="7">
    <source>
        <dbReference type="ARBA" id="ARBA00022679"/>
    </source>
</evidence>
<dbReference type="Gene3D" id="2.60.40.10">
    <property type="entry name" value="Immunoglobulins"/>
    <property type="match status" value="1"/>
</dbReference>
<sequence length="889" mass="94873">MTGSSKKTPNQAPKERKTSSGLKKKKKKMTTGKVFLGMFIAGALAAICAMGVYIFVILNGNKILQENLDKLEFDEASHILDINGAEVGVLKVENRENIDPKEVPELLRQAFVATEDKRFDEHAGVDLFGIARALVKDVVARSMVEGGSTITQQLAKNVFLSADKTFFRKATEMSIAMALEQNKTKDEILTYYLNRIYFGNRAYGVKTASKIYFGKSDLSKLELWEVATLAAMPKAPNTYNPISNPDKSKERRAVVLKLMYDQGYITEAQRAEAAAHDYERPAGAAKDQFQSYIDYVLREAQEKYNFEEDDLLRGGYKIYTNLDPNAQAIMEQTYANPKFFQKDGPAQKMQSSMVILNNKDGGIVAMIGGRDYVVRGLNRAVAQPRQPGSAFKPLISYAPALELGKFSPYSKLPDEQKSYNGYSPRNWDGVYRGQVTMFEAIKKSVNIPAVEVLNQVGISKAKSYVEKLGIPFDKADNNLAIALGGLTKGVTTLQMAQAYTSFPNNGNVVEAHAIIKIMDDSGERAAFKAEKKAPVWSAKTAWYMTQLLQGVLEPGGTGTAAKFERPVAGKTGSTQLELKGLEKYNRDLWFVGYTPEWTAAVWMGFDKTDAKHYVSMSSGAPAAIFKEVMQKALAKKPITKFVKPSGVADMDEPPKGIGDLKAEFVAEKKSVKLTWSAVGEGVVYQVFRKDSKMQEFPSEPITSTTVTEVNDISAIQPDTYEYTVVPLNPENNVAGARSNIASVTVSDSSNPQQPGTENDGEPLDPNAPEAGQPGTGTGHNPGGTNGNGGTGAGSGQQPGTGKPGGTTTPGGSKPGTGTGAGTGTGGTGAGAGSGTPPGTGGAGGTTPGNEPGGGEASNPTGGQPITPDPAVGGNTGGTFGSPALPQRSP</sequence>
<dbReference type="FunFam" id="1.10.3810.10:FF:000001">
    <property type="entry name" value="Penicillin-binding protein 1A"/>
    <property type="match status" value="1"/>
</dbReference>
<dbReference type="AlphaFoldDB" id="A0A7X3CUG8"/>
<dbReference type="InterPro" id="IPR050396">
    <property type="entry name" value="Glycosyltr_51/Transpeptidase"/>
</dbReference>
<dbReference type="PANTHER" id="PTHR32282">
    <property type="entry name" value="BINDING PROTEIN TRANSPEPTIDASE, PUTATIVE-RELATED"/>
    <property type="match status" value="1"/>
</dbReference>
<feature type="region of interest" description="Disordered" evidence="18">
    <location>
        <begin position="744"/>
        <end position="889"/>
    </location>
</feature>
<dbReference type="SUPFAM" id="SSF53955">
    <property type="entry name" value="Lysozyme-like"/>
    <property type="match status" value="1"/>
</dbReference>
<evidence type="ECO:0000313" key="21">
    <source>
        <dbReference type="EMBL" id="MUG73870.1"/>
    </source>
</evidence>
<evidence type="ECO:0000256" key="4">
    <source>
        <dbReference type="ARBA" id="ARBA00022645"/>
    </source>
</evidence>
<evidence type="ECO:0000256" key="13">
    <source>
        <dbReference type="ARBA" id="ARBA00023136"/>
    </source>
</evidence>
<accession>A0A7X3CUG8</accession>
<dbReference type="Proteomes" id="UP000450917">
    <property type="component" value="Unassembled WGS sequence"/>
</dbReference>
<feature type="region of interest" description="Disordered" evidence="18">
    <location>
        <begin position="1"/>
        <end position="25"/>
    </location>
</feature>
<dbReference type="GO" id="GO:0008955">
    <property type="term" value="F:peptidoglycan glycosyltransferase activity"/>
    <property type="evidence" value="ECO:0007669"/>
    <property type="project" value="UniProtKB-EC"/>
</dbReference>
<feature type="compositionally biased region" description="Polar residues" evidence="18">
    <location>
        <begin position="1"/>
        <end position="11"/>
    </location>
</feature>
<evidence type="ECO:0000256" key="10">
    <source>
        <dbReference type="ARBA" id="ARBA00022960"/>
    </source>
</evidence>
<dbReference type="GO" id="GO:0008360">
    <property type="term" value="P:regulation of cell shape"/>
    <property type="evidence" value="ECO:0007669"/>
    <property type="project" value="UniProtKB-KW"/>
</dbReference>
<dbReference type="EMBL" id="WNZX01000034">
    <property type="protein sequence ID" value="MUG73870.1"/>
    <property type="molecule type" value="Genomic_DNA"/>
</dbReference>
<name>A0A7X3CUG8_9BACL</name>
<evidence type="ECO:0000256" key="3">
    <source>
        <dbReference type="ARBA" id="ARBA00022475"/>
    </source>
</evidence>
<gene>
    <name evidence="21" type="ORF">GNP93_25010</name>
</gene>
<reference evidence="21 22" key="1">
    <citation type="submission" date="2019-11" db="EMBL/GenBank/DDBJ databases">
        <title>Draft genome sequences of five Paenibacillus species of dairy origin.</title>
        <authorList>
            <person name="Olajide A.M."/>
            <person name="Chen S."/>
            <person name="Lapointe G."/>
        </authorList>
    </citation>
    <scope>NUCLEOTIDE SEQUENCE [LARGE SCALE GENOMIC DNA]</scope>
    <source>
        <strain evidence="21 22">2CS3</strain>
    </source>
</reference>
<dbReference type="GO" id="GO:0030288">
    <property type="term" value="C:outer membrane-bounded periplasmic space"/>
    <property type="evidence" value="ECO:0007669"/>
    <property type="project" value="TreeGrafter"/>
</dbReference>
<dbReference type="InterPro" id="IPR012338">
    <property type="entry name" value="Beta-lactam/transpept-like"/>
</dbReference>
<dbReference type="GO" id="GO:0009002">
    <property type="term" value="F:serine-type D-Ala-D-Ala carboxypeptidase activity"/>
    <property type="evidence" value="ECO:0007669"/>
    <property type="project" value="UniProtKB-EC"/>
</dbReference>
<evidence type="ECO:0000256" key="8">
    <source>
        <dbReference type="ARBA" id="ARBA00022692"/>
    </source>
</evidence>
<dbReference type="Pfam" id="PF00905">
    <property type="entry name" value="Transpeptidase"/>
    <property type="match status" value="1"/>
</dbReference>
<evidence type="ECO:0000256" key="19">
    <source>
        <dbReference type="SAM" id="Phobius"/>
    </source>
</evidence>
<feature type="domain" description="Fibronectin type-III" evidence="20">
    <location>
        <begin position="656"/>
        <end position="748"/>
    </location>
</feature>
<organism evidence="21 22">
    <name type="scientific">Paenibacillus validus</name>
    <dbReference type="NCBI Taxonomy" id="44253"/>
    <lineage>
        <taxon>Bacteria</taxon>
        <taxon>Bacillati</taxon>
        <taxon>Bacillota</taxon>
        <taxon>Bacilli</taxon>
        <taxon>Bacillales</taxon>
        <taxon>Paenibacillaceae</taxon>
        <taxon>Paenibacillus</taxon>
    </lineage>
</organism>
<dbReference type="Gene3D" id="1.10.3810.10">
    <property type="entry name" value="Biosynthetic peptidoglycan transglycosylase-like"/>
    <property type="match status" value="1"/>
</dbReference>
<comment type="similarity">
    <text evidence="1">In the C-terminal section; belongs to the transpeptidase family.</text>
</comment>
<evidence type="ECO:0000256" key="15">
    <source>
        <dbReference type="ARBA" id="ARBA00023316"/>
    </source>
</evidence>
<dbReference type="PANTHER" id="PTHR32282:SF32">
    <property type="entry name" value="PENICILLIN-BINDING PROTEIN 2A"/>
    <property type="match status" value="1"/>
</dbReference>
<keyword evidence="22" id="KW-1185">Reference proteome</keyword>